<dbReference type="PROSITE" id="PS50878">
    <property type="entry name" value="RT_POL"/>
    <property type="match status" value="1"/>
</dbReference>
<dbReference type="GO" id="GO:0004523">
    <property type="term" value="F:RNA-DNA hybrid ribonuclease activity"/>
    <property type="evidence" value="ECO:0007669"/>
    <property type="project" value="UniProtKB-EC"/>
</dbReference>
<dbReference type="InterPro" id="IPR000477">
    <property type="entry name" value="RT_dom"/>
</dbReference>
<dbReference type="Gene3D" id="3.30.70.270">
    <property type="match status" value="2"/>
</dbReference>
<proteinExistence type="inferred from homology"/>
<dbReference type="Gene3D" id="3.10.10.10">
    <property type="entry name" value="HIV Type 1 Reverse Transcriptase, subunit A, domain 1"/>
    <property type="match status" value="1"/>
</dbReference>
<dbReference type="EC" id="3.1.26.4" evidence="2"/>
<feature type="non-terminal residue" evidence="10">
    <location>
        <position position="1"/>
    </location>
</feature>
<accession>A0A087R6Q3</accession>
<evidence type="ECO:0000256" key="8">
    <source>
        <dbReference type="ARBA" id="ARBA00022918"/>
    </source>
</evidence>
<dbReference type="Pfam" id="PF06817">
    <property type="entry name" value="RVT_thumb"/>
    <property type="match status" value="1"/>
</dbReference>
<keyword evidence="6" id="KW-0255">Endonuclease</keyword>
<feature type="domain" description="Reverse transcriptase" evidence="9">
    <location>
        <begin position="21"/>
        <end position="209"/>
    </location>
</feature>
<dbReference type="InterPro" id="IPR043502">
    <property type="entry name" value="DNA/RNA_pol_sf"/>
</dbReference>
<dbReference type="GO" id="GO:0003964">
    <property type="term" value="F:RNA-directed DNA polymerase activity"/>
    <property type="evidence" value="ECO:0007669"/>
    <property type="project" value="UniProtKB-KW"/>
</dbReference>
<evidence type="ECO:0000256" key="7">
    <source>
        <dbReference type="ARBA" id="ARBA00022801"/>
    </source>
</evidence>
<dbReference type="SUPFAM" id="SSF56672">
    <property type="entry name" value="DNA/RNA polymerases"/>
    <property type="match status" value="1"/>
</dbReference>
<dbReference type="Proteomes" id="UP000053286">
    <property type="component" value="Unassembled WGS sequence"/>
</dbReference>
<evidence type="ECO:0000256" key="3">
    <source>
        <dbReference type="ARBA" id="ARBA00022679"/>
    </source>
</evidence>
<dbReference type="AlphaFoldDB" id="A0A087R6Q3"/>
<dbReference type="PANTHER" id="PTHR41694:SF3">
    <property type="entry name" value="RNA-DIRECTED DNA POLYMERASE-RELATED"/>
    <property type="match status" value="1"/>
</dbReference>
<protein>
    <recommendedName>
        <fullName evidence="2">ribonuclease H</fullName>
        <ecNumber evidence="2">3.1.26.4</ecNumber>
    </recommendedName>
</protein>
<sequence length="265" mass="30317">DQWPLSHEKADVLRTLVDEQVSQGHLVPTTSPWNTPVFVIEKKSGKWRHLHDLRQVNAVIQDMGALQPGMPSPTLIPSQWDIVIIDLKDCFFTIPLAPEDAPRFAFSLPVVNHQGSRLRYHWTVLPQGMKNSPTICQMYVAYALSTIRDKYLDLICYHYMDDILITGRDPKELATVIKDMLEGLKKYGLQIAPEKVQVQAPWKYLGWKILEHTIQPQPITLQSHIKTLNDLQKLVGTINWVRPLLGIDNYMLTPLFKLLKGDPAL</sequence>
<keyword evidence="4" id="KW-0548">Nucleotidyltransferase</keyword>
<keyword evidence="7" id="KW-0378">Hydrolase</keyword>
<evidence type="ECO:0000313" key="10">
    <source>
        <dbReference type="EMBL" id="KFM09157.1"/>
    </source>
</evidence>
<evidence type="ECO:0000256" key="5">
    <source>
        <dbReference type="ARBA" id="ARBA00022722"/>
    </source>
</evidence>
<dbReference type="EMBL" id="KL226143">
    <property type="protein sequence ID" value="KFM09157.1"/>
    <property type="molecule type" value="Genomic_DNA"/>
</dbReference>
<reference evidence="10 11" key="1">
    <citation type="submission" date="2014-04" db="EMBL/GenBank/DDBJ databases">
        <title>Genome evolution of avian class.</title>
        <authorList>
            <person name="Zhang G."/>
            <person name="Li C."/>
        </authorList>
    </citation>
    <scope>NUCLEOTIDE SEQUENCE [LARGE SCALE GENOMIC DNA]</scope>
    <source>
        <strain evidence="10">BGI_AS27</strain>
    </source>
</reference>
<name>A0A087R6Q3_APTFO</name>
<dbReference type="Pfam" id="PF00078">
    <property type="entry name" value="RVT_1"/>
    <property type="match status" value="1"/>
</dbReference>
<evidence type="ECO:0000259" key="9">
    <source>
        <dbReference type="PROSITE" id="PS50878"/>
    </source>
</evidence>
<evidence type="ECO:0000256" key="4">
    <source>
        <dbReference type="ARBA" id="ARBA00022695"/>
    </source>
</evidence>
<evidence type="ECO:0000313" key="11">
    <source>
        <dbReference type="Proteomes" id="UP000053286"/>
    </source>
</evidence>
<dbReference type="InterPro" id="IPR043128">
    <property type="entry name" value="Rev_trsase/Diguanyl_cyclase"/>
</dbReference>
<evidence type="ECO:0000256" key="1">
    <source>
        <dbReference type="ARBA" id="ARBA00010879"/>
    </source>
</evidence>
<evidence type="ECO:0000256" key="6">
    <source>
        <dbReference type="ARBA" id="ARBA00022759"/>
    </source>
</evidence>
<dbReference type="InterPro" id="IPR010661">
    <property type="entry name" value="RVT_thumb"/>
</dbReference>
<keyword evidence="8" id="KW-0695">RNA-directed DNA polymerase</keyword>
<organism evidence="10 11">
    <name type="scientific">Aptenodytes forsteri</name>
    <name type="common">Emperor penguin</name>
    <dbReference type="NCBI Taxonomy" id="9233"/>
    <lineage>
        <taxon>Eukaryota</taxon>
        <taxon>Metazoa</taxon>
        <taxon>Chordata</taxon>
        <taxon>Craniata</taxon>
        <taxon>Vertebrata</taxon>
        <taxon>Euteleostomi</taxon>
        <taxon>Archelosauria</taxon>
        <taxon>Archosauria</taxon>
        <taxon>Dinosauria</taxon>
        <taxon>Saurischia</taxon>
        <taxon>Theropoda</taxon>
        <taxon>Coelurosauria</taxon>
        <taxon>Aves</taxon>
        <taxon>Neognathae</taxon>
        <taxon>Neoaves</taxon>
        <taxon>Aequornithes</taxon>
        <taxon>Sphenisciformes</taxon>
        <taxon>Spheniscidae</taxon>
        <taxon>Aptenodytes</taxon>
    </lineage>
</organism>
<keyword evidence="3" id="KW-0808">Transferase</keyword>
<evidence type="ECO:0000256" key="2">
    <source>
        <dbReference type="ARBA" id="ARBA00012180"/>
    </source>
</evidence>
<keyword evidence="11" id="KW-1185">Reference proteome</keyword>
<dbReference type="GO" id="GO:0035613">
    <property type="term" value="F:RNA stem-loop binding"/>
    <property type="evidence" value="ECO:0007669"/>
    <property type="project" value="TreeGrafter"/>
</dbReference>
<dbReference type="PANTHER" id="PTHR41694">
    <property type="entry name" value="ENDOGENOUS RETROVIRUS GROUP K MEMBER POL PROTEIN"/>
    <property type="match status" value="1"/>
</dbReference>
<comment type="similarity">
    <text evidence="1">Belongs to the beta type-B retroviral polymerase family. HERV class-II K(HML-2) pol subfamily.</text>
</comment>
<gene>
    <name evidence="10" type="ORF">AS27_04740</name>
</gene>
<dbReference type="STRING" id="9233.A0A087R6Q3"/>
<keyword evidence="5" id="KW-0540">Nuclease</keyword>
<feature type="non-terminal residue" evidence="10">
    <location>
        <position position="265"/>
    </location>
</feature>